<protein>
    <submittedName>
        <fullName evidence="7">Cytochrome P450 71A1</fullName>
    </submittedName>
</protein>
<keyword evidence="6" id="KW-1133">Transmembrane helix</keyword>
<evidence type="ECO:0000256" key="1">
    <source>
        <dbReference type="ARBA" id="ARBA00010617"/>
    </source>
</evidence>
<dbReference type="KEGG" id="mnt:21406031"/>
<organism evidence="7 8">
    <name type="scientific">Morus notabilis</name>
    <dbReference type="NCBI Taxonomy" id="981085"/>
    <lineage>
        <taxon>Eukaryota</taxon>
        <taxon>Viridiplantae</taxon>
        <taxon>Streptophyta</taxon>
        <taxon>Embryophyta</taxon>
        <taxon>Tracheophyta</taxon>
        <taxon>Spermatophyta</taxon>
        <taxon>Magnoliopsida</taxon>
        <taxon>eudicotyledons</taxon>
        <taxon>Gunneridae</taxon>
        <taxon>Pentapetalae</taxon>
        <taxon>rosids</taxon>
        <taxon>fabids</taxon>
        <taxon>Rosales</taxon>
        <taxon>Moraceae</taxon>
        <taxon>Moreae</taxon>
        <taxon>Morus</taxon>
    </lineage>
</organism>
<dbReference type="eggNOG" id="KOG0156">
    <property type="taxonomic scope" value="Eukaryota"/>
</dbReference>
<dbReference type="AlphaFoldDB" id="W9SCQ8"/>
<dbReference type="FunFam" id="1.10.630.10:FF:000011">
    <property type="entry name" value="Cytochrome P450 83B1"/>
    <property type="match status" value="1"/>
</dbReference>
<dbReference type="InterPro" id="IPR036396">
    <property type="entry name" value="Cyt_P450_sf"/>
</dbReference>
<proteinExistence type="inferred from homology"/>
<keyword evidence="8" id="KW-1185">Reference proteome</keyword>
<dbReference type="GO" id="GO:0005506">
    <property type="term" value="F:iron ion binding"/>
    <property type="evidence" value="ECO:0007669"/>
    <property type="project" value="InterPro"/>
</dbReference>
<dbReference type="GO" id="GO:0004497">
    <property type="term" value="F:monooxygenase activity"/>
    <property type="evidence" value="ECO:0007669"/>
    <property type="project" value="UniProtKB-KW"/>
</dbReference>
<dbReference type="PANTHER" id="PTHR47955">
    <property type="entry name" value="CYTOCHROME P450 FAMILY 71 PROTEIN"/>
    <property type="match status" value="1"/>
</dbReference>
<dbReference type="STRING" id="981085.W9SCQ8"/>
<keyword evidence="5" id="KW-0560">Oxidoreductase</keyword>
<evidence type="ECO:0000313" key="8">
    <source>
        <dbReference type="Proteomes" id="UP000030645"/>
    </source>
</evidence>
<dbReference type="Proteomes" id="UP000030645">
    <property type="component" value="Unassembled WGS sequence"/>
</dbReference>
<dbReference type="PRINTS" id="PR00463">
    <property type="entry name" value="EP450I"/>
</dbReference>
<dbReference type="GO" id="GO:0016705">
    <property type="term" value="F:oxidoreductase activity, acting on paired donors, with incorporation or reduction of molecular oxygen"/>
    <property type="evidence" value="ECO:0007669"/>
    <property type="project" value="InterPro"/>
</dbReference>
<dbReference type="CDD" id="cd11072">
    <property type="entry name" value="CYP71-like"/>
    <property type="match status" value="1"/>
</dbReference>
<dbReference type="Pfam" id="PF00067">
    <property type="entry name" value="p450"/>
    <property type="match status" value="1"/>
</dbReference>
<keyword evidence="5" id="KW-0503">Monooxygenase</keyword>
<dbReference type="InterPro" id="IPR001128">
    <property type="entry name" value="Cyt_P450"/>
</dbReference>
<keyword evidence="2 4" id="KW-0479">Metal-binding</keyword>
<evidence type="ECO:0000256" key="5">
    <source>
        <dbReference type="RuleBase" id="RU000461"/>
    </source>
</evidence>
<evidence type="ECO:0000256" key="2">
    <source>
        <dbReference type="ARBA" id="ARBA00022723"/>
    </source>
</evidence>
<keyword evidence="4 5" id="KW-0349">Heme</keyword>
<evidence type="ECO:0000256" key="4">
    <source>
        <dbReference type="PIRSR" id="PIRSR602401-1"/>
    </source>
</evidence>
<dbReference type="OrthoDB" id="1470350at2759"/>
<reference evidence="8" key="1">
    <citation type="submission" date="2013-01" db="EMBL/GenBank/DDBJ databases">
        <title>Draft Genome Sequence of a Mulberry Tree, Morus notabilis C.K. Schneid.</title>
        <authorList>
            <person name="He N."/>
            <person name="Zhao S."/>
        </authorList>
    </citation>
    <scope>NUCLEOTIDE SEQUENCE</scope>
</reference>
<evidence type="ECO:0000256" key="6">
    <source>
        <dbReference type="SAM" id="Phobius"/>
    </source>
</evidence>
<feature type="transmembrane region" description="Helical" evidence="6">
    <location>
        <begin position="12"/>
        <end position="36"/>
    </location>
</feature>
<sequence length="515" mass="58885">MEFDASQFLEHYLWQHLHFTFFSVSLFFVSLLFLFIRKRSQKLLNLPPCPPGLPIIGNLHQIGNHPHRSLRSLSEKYGPLMLLHFGRVPTVIVSSPDIVKEIAKNYDVVFSDRFTSTASDVLYYGGNNIVFAPQGEYWKRARKLCVLELLSPKRVQSFQSVREEEVSSLVERLRKASVDGVSVNLTEMLISTSNNVISRCIFGRSLGGEEEEGRRVGEVVRRAMVQLMAFSVGDFFPSFGWIDVLRGFVGGLKSSVGDLDAFYNLLLEERNKAMNSTESSGVKDFVEILLQLQKGNVFDMELTHDHLKAIVQDMFFGGIETTSNISEWFMAEIMRRPSVLKKVQEEVRRVVGEKAKVEMNDIEKMDYFKCVVKETLRLHPPAPLLVPRKTTEDVDIGGYHIPAGTRGLINGWAIQRHPGSWDKPEEYIPKRFENNPVDFRGQDYFQFIPFGFGRRRCPGIKFGVVGVEYLIANLLYWFDWKLPAGEKEEDLDMSEVYGIVVHKKLPLHLVPIPFP</sequence>
<keyword evidence="6" id="KW-0812">Transmembrane</keyword>
<dbReference type="SUPFAM" id="SSF48264">
    <property type="entry name" value="Cytochrome P450"/>
    <property type="match status" value="1"/>
</dbReference>
<dbReference type="GO" id="GO:0020037">
    <property type="term" value="F:heme binding"/>
    <property type="evidence" value="ECO:0007669"/>
    <property type="project" value="InterPro"/>
</dbReference>
<accession>W9SCQ8</accession>
<dbReference type="InterPro" id="IPR017972">
    <property type="entry name" value="Cyt_P450_CS"/>
</dbReference>
<dbReference type="InterPro" id="IPR002401">
    <property type="entry name" value="Cyt_P450_E_grp-I"/>
</dbReference>
<name>W9SCQ8_9ROSA</name>
<dbReference type="PRINTS" id="PR00385">
    <property type="entry name" value="P450"/>
</dbReference>
<keyword evidence="3 4" id="KW-0408">Iron</keyword>
<comment type="cofactor">
    <cofactor evidence="4">
        <name>heme</name>
        <dbReference type="ChEBI" id="CHEBI:30413"/>
    </cofactor>
</comment>
<dbReference type="PANTHER" id="PTHR47955:SF15">
    <property type="entry name" value="CYTOCHROME P450 71A2-LIKE"/>
    <property type="match status" value="1"/>
</dbReference>
<evidence type="ECO:0000313" key="7">
    <source>
        <dbReference type="EMBL" id="EXB99731.1"/>
    </source>
</evidence>
<feature type="binding site" description="axial binding residue" evidence="4">
    <location>
        <position position="457"/>
    </location>
    <ligand>
        <name>heme</name>
        <dbReference type="ChEBI" id="CHEBI:30413"/>
    </ligand>
    <ligandPart>
        <name>Fe</name>
        <dbReference type="ChEBI" id="CHEBI:18248"/>
    </ligandPart>
</feature>
<dbReference type="EMBL" id="KE345304">
    <property type="protein sequence ID" value="EXB99731.1"/>
    <property type="molecule type" value="Genomic_DNA"/>
</dbReference>
<comment type="similarity">
    <text evidence="1 5">Belongs to the cytochrome P450 family.</text>
</comment>
<evidence type="ECO:0000256" key="3">
    <source>
        <dbReference type="ARBA" id="ARBA00023004"/>
    </source>
</evidence>
<dbReference type="PROSITE" id="PS00086">
    <property type="entry name" value="CYTOCHROME_P450"/>
    <property type="match status" value="1"/>
</dbReference>
<gene>
    <name evidence="7" type="ORF">L484_023261</name>
</gene>
<keyword evidence="6" id="KW-0472">Membrane</keyword>
<dbReference type="Gene3D" id="1.10.630.10">
    <property type="entry name" value="Cytochrome P450"/>
    <property type="match status" value="1"/>
</dbReference>